<comment type="caution">
    <text evidence="1">The sequence shown here is derived from an EMBL/GenBank/DDBJ whole genome shotgun (WGS) entry which is preliminary data.</text>
</comment>
<name>A0A9X3WT79_9BACI</name>
<proteinExistence type="predicted"/>
<keyword evidence="2" id="KW-1185">Reference proteome</keyword>
<dbReference type="NCBIfam" id="TIGR03833">
    <property type="entry name" value="YwbE family protein"/>
    <property type="match status" value="1"/>
</dbReference>
<gene>
    <name evidence="1" type="ORF">NC797_12235</name>
</gene>
<organism evidence="1 2">
    <name type="scientific">Terrihalobacillus insolitus</name>
    <dbReference type="NCBI Taxonomy" id="2950438"/>
    <lineage>
        <taxon>Bacteria</taxon>
        <taxon>Bacillati</taxon>
        <taxon>Bacillota</taxon>
        <taxon>Bacilli</taxon>
        <taxon>Bacillales</taxon>
        <taxon>Bacillaceae</taxon>
        <taxon>Terrihalobacillus</taxon>
    </lineage>
</organism>
<evidence type="ECO:0000313" key="1">
    <source>
        <dbReference type="EMBL" id="MDC3425270.1"/>
    </source>
</evidence>
<dbReference type="PANTHER" id="PTHR40069:SF1">
    <property type="entry name" value="YWBE PROTEIN"/>
    <property type="match status" value="1"/>
</dbReference>
<sequence length="66" mass="7338">MTTEGQYRKNISPGKEVEIVLKKDQRTGEKTKGIVQDILTNSPSHPHGIKVRLNDGQVGRVKNIIS</sequence>
<evidence type="ECO:0000313" key="2">
    <source>
        <dbReference type="Proteomes" id="UP001145050"/>
    </source>
</evidence>
<protein>
    <submittedName>
        <fullName evidence="1">YwbE family protein</fullName>
    </submittedName>
</protein>
<dbReference type="PANTHER" id="PTHR40069">
    <property type="entry name" value="YWBE PROTEIN"/>
    <property type="match status" value="1"/>
</dbReference>
<reference evidence="1" key="1">
    <citation type="submission" date="2022-06" db="EMBL/GenBank/DDBJ databases">
        <title>Aquibacillus sp. a new bacterium isolated from soil saline samples.</title>
        <authorList>
            <person name="Galisteo C."/>
            <person name="De La Haba R."/>
            <person name="Sanchez-Porro C."/>
            <person name="Ventosa A."/>
        </authorList>
    </citation>
    <scope>NUCLEOTIDE SEQUENCE</scope>
    <source>
        <strain evidence="1">3ASR75-11</strain>
    </source>
</reference>
<dbReference type="InterPro" id="IPR019240">
    <property type="entry name" value="DUF2196"/>
</dbReference>
<dbReference type="RefSeq" id="WP_272437078.1">
    <property type="nucleotide sequence ID" value="NZ_JAMQKB010000012.1"/>
</dbReference>
<accession>A0A9X3WT79</accession>
<dbReference type="Pfam" id="PF09962">
    <property type="entry name" value="DUF2196"/>
    <property type="match status" value="1"/>
</dbReference>
<dbReference type="Proteomes" id="UP001145050">
    <property type="component" value="Unassembled WGS sequence"/>
</dbReference>
<dbReference type="AlphaFoldDB" id="A0A9X3WT79"/>
<dbReference type="EMBL" id="JAMQKB010000012">
    <property type="protein sequence ID" value="MDC3425270.1"/>
    <property type="molecule type" value="Genomic_DNA"/>
</dbReference>